<keyword evidence="3" id="KW-1185">Reference proteome</keyword>
<dbReference type="Proteomes" id="UP000614811">
    <property type="component" value="Unassembled WGS sequence"/>
</dbReference>
<evidence type="ECO:0000313" key="3">
    <source>
        <dbReference type="Proteomes" id="UP000614811"/>
    </source>
</evidence>
<comment type="caution">
    <text evidence="2">The sequence shown here is derived from an EMBL/GenBank/DDBJ whole genome shotgun (WGS) entry which is preliminary data.</text>
</comment>
<dbReference type="AlphaFoldDB" id="A0A918VJU4"/>
<protein>
    <submittedName>
        <fullName evidence="2">Uncharacterized protein</fullName>
    </submittedName>
</protein>
<feature type="transmembrane region" description="Helical" evidence="1">
    <location>
        <begin position="7"/>
        <end position="28"/>
    </location>
</feature>
<accession>A0A918VJU4</accession>
<name>A0A918VJU4_9GAMM</name>
<feature type="transmembrane region" description="Helical" evidence="1">
    <location>
        <begin position="96"/>
        <end position="119"/>
    </location>
</feature>
<dbReference type="InterPro" id="IPR045655">
    <property type="entry name" value="DUF6394"/>
</dbReference>
<keyword evidence="1" id="KW-1133">Transmembrane helix</keyword>
<keyword evidence="1" id="KW-0812">Transmembrane</keyword>
<gene>
    <name evidence="2" type="ORF">GCM10008090_08980</name>
</gene>
<evidence type="ECO:0000313" key="2">
    <source>
        <dbReference type="EMBL" id="GHA01961.1"/>
    </source>
</evidence>
<feature type="transmembrane region" description="Helical" evidence="1">
    <location>
        <begin position="34"/>
        <end position="51"/>
    </location>
</feature>
<reference evidence="2" key="1">
    <citation type="journal article" date="2014" name="Int. J. Syst. Evol. Microbiol.">
        <title>Complete genome sequence of Corynebacterium casei LMG S-19264T (=DSM 44701T), isolated from a smear-ripened cheese.</title>
        <authorList>
            <consortium name="US DOE Joint Genome Institute (JGI-PGF)"/>
            <person name="Walter F."/>
            <person name="Albersmeier A."/>
            <person name="Kalinowski J."/>
            <person name="Ruckert C."/>
        </authorList>
    </citation>
    <scope>NUCLEOTIDE SEQUENCE</scope>
    <source>
        <strain evidence="2">KCTC 12711</strain>
    </source>
</reference>
<organism evidence="2 3">
    <name type="scientific">Arenicella chitinivorans</name>
    <dbReference type="NCBI Taxonomy" id="1329800"/>
    <lineage>
        <taxon>Bacteria</taxon>
        <taxon>Pseudomonadati</taxon>
        <taxon>Pseudomonadota</taxon>
        <taxon>Gammaproteobacteria</taxon>
        <taxon>Arenicellales</taxon>
        <taxon>Arenicellaceae</taxon>
        <taxon>Arenicella</taxon>
    </lineage>
</organism>
<dbReference type="Pfam" id="PF19931">
    <property type="entry name" value="DUF6394"/>
    <property type="match status" value="1"/>
</dbReference>
<dbReference type="EMBL" id="BMXA01000001">
    <property type="protein sequence ID" value="GHA01961.1"/>
    <property type="molecule type" value="Genomic_DNA"/>
</dbReference>
<proteinExistence type="predicted"/>
<evidence type="ECO:0000256" key="1">
    <source>
        <dbReference type="SAM" id="Phobius"/>
    </source>
</evidence>
<sequence>MNFEKVVFAFFIILAMSLNFGFFIGEIAEPAHHHPYELFAALVVSLICTIMKFGDRTQFGSTVLASSLVVDGLLIAAAISWALATTGGQTMSPMTMASITSLAGGALIANIISVILLIIETSQVRK</sequence>
<keyword evidence="1" id="KW-0472">Membrane</keyword>
<feature type="transmembrane region" description="Helical" evidence="1">
    <location>
        <begin position="63"/>
        <end position="84"/>
    </location>
</feature>
<dbReference type="RefSeq" id="WP_189398792.1">
    <property type="nucleotide sequence ID" value="NZ_BMXA01000001.1"/>
</dbReference>
<reference evidence="2" key="2">
    <citation type="submission" date="2020-09" db="EMBL/GenBank/DDBJ databases">
        <authorList>
            <person name="Sun Q."/>
            <person name="Kim S."/>
        </authorList>
    </citation>
    <scope>NUCLEOTIDE SEQUENCE</scope>
    <source>
        <strain evidence="2">KCTC 12711</strain>
    </source>
</reference>